<dbReference type="PANTHER" id="PTHR48412:SF1">
    <property type="entry name" value="ARM REPEAT SUPERFAMILY PROTEIN"/>
    <property type="match status" value="1"/>
</dbReference>
<sequence>MEEEHTESFKDGSDLCQQLMDRYANSAAPQHRHLLATAAAMRSNITAESLPLTPPAYFAAAITSLDSASASESLDPTALSALLSFMAIVLPLVPPGGIAPAKAGEAVEVMFKVRRCAQESLEKVFKSLQSSRVNKEASKLVLSVLKSYMPLATTLASSKTGDGSRDDTSSKPEHMEVLHVLNILKLTAPCLSAKVISKVLLEIQQLINSHFSGLTRHVLKTVEAIFEASEVENIVLETENIIVSLASYVSLGDKNPLDTVISAATLLNRALNILHAGQSSMWINNLPQVCSSVVGLLTFEANTASQASNILKDVLKRHVRSLSLAVDTDQTDHGRSQESVEGSALTSTCAVFENALSTVDGIPNEHILSAITVLFLELGEMSFVLMRNIVLKLADLMTHAFEGGVNLDHLQKCIGSAIFAMGPERFLTVVPISLDENSYSNIWLVPILKRYVIGASLAYYVDNIVPLAKSFKQASRKVKKSAISQDLLAQAHELWGLLPSFCRRATDTYQKFACLSDVLITILKKDPSMHENISMALQILVNENRTVLNPKKSEADCYAAEDSLLEFGMLPSYSKKAASRNIKALASCSNRLLRILSDLFVNSFSENCAPLKGAIGCLASISDSSVIKEIFVSLLKRFQFMDSEDKGGEQTSDNKALDNEPNDAQIDSQRHLILEFASSLIEGASSDLLEIIYNLTLNSFQTTNESIHQKAYHTLSKLLEEDTSLCTAQYLKLIDFLLNLKPPSNISCLRSRFACFCTLMIHTVKMSLEEVDSKAFLILNEIILTLKDGNDEARKQAYDVLLDISTSLRDLSNDGPTSPYHKFISMIMGYLSGSSPHIKSGAVSALSVLVYKDIDLCLSVSGLVPSLLSLLQSKALEVIKAVLGFVKVMVSCLQANDLHNFLSDIVTEVLPWSSTSRNHFRSKACANSSVVTVIFEIITRKCGAAAVKPVIPEKYKSFLKTVLEVTIGVPGSVYYYLLLSFGFIDLNFESCLYFEASNNSFEYFVEHVIVLTDFKLRMEPSLYRAFVMQNRHGRSSAVENVTKNDTENIPEESSTKGPKQRKPNIMHSQENDSGKSKKRKREKKFENRVSSLNNPLKTSNNDDSSFAKRGRHSFNKNSKIQEQGGNKKGKGSKYNGPTSGWKRKIKPMSTKDKAASDGPLRASKTHKKGKFKS</sequence>
<evidence type="ECO:0000259" key="3">
    <source>
        <dbReference type="Pfam" id="PF08161"/>
    </source>
</evidence>
<name>A0A834WD61_9FABA</name>
<feature type="domain" description="RRP12 HEAT" evidence="3">
    <location>
        <begin position="302"/>
        <end position="601"/>
    </location>
</feature>
<feature type="domain" description="RRP12 N-terminal HEAT" evidence="4">
    <location>
        <begin position="1"/>
        <end position="113"/>
    </location>
</feature>
<feature type="compositionally biased region" description="Polar residues" evidence="2">
    <location>
        <begin position="1088"/>
        <end position="1104"/>
    </location>
</feature>
<comment type="similarity">
    <text evidence="1">Belongs to the RRP12 family.</text>
</comment>
<dbReference type="EMBL" id="JAAIUW010000008">
    <property type="protein sequence ID" value="KAF7819035.1"/>
    <property type="molecule type" value="Genomic_DNA"/>
</dbReference>
<dbReference type="Proteomes" id="UP000634136">
    <property type="component" value="Unassembled WGS sequence"/>
</dbReference>
<evidence type="ECO:0000313" key="5">
    <source>
        <dbReference type="EMBL" id="KAF7819035.1"/>
    </source>
</evidence>
<dbReference type="Pfam" id="PF08161">
    <property type="entry name" value="RRP12_HEAT"/>
    <property type="match status" value="1"/>
</dbReference>
<accession>A0A834WD61</accession>
<dbReference type="InterPro" id="IPR011989">
    <property type="entry name" value="ARM-like"/>
</dbReference>
<dbReference type="InterPro" id="IPR012978">
    <property type="entry name" value="HEAT_RRP12"/>
</dbReference>
<dbReference type="Gene3D" id="1.25.10.10">
    <property type="entry name" value="Leucine-rich Repeat Variant"/>
    <property type="match status" value="1"/>
</dbReference>
<dbReference type="InterPro" id="IPR016024">
    <property type="entry name" value="ARM-type_fold"/>
</dbReference>
<dbReference type="AlphaFoldDB" id="A0A834WD61"/>
<dbReference type="OrthoDB" id="2192888at2759"/>
<evidence type="ECO:0000313" key="6">
    <source>
        <dbReference type="Proteomes" id="UP000634136"/>
    </source>
</evidence>
<evidence type="ECO:0000259" key="4">
    <source>
        <dbReference type="Pfam" id="PF25772"/>
    </source>
</evidence>
<gene>
    <name evidence="5" type="ORF">G2W53_024490</name>
</gene>
<dbReference type="Pfam" id="PF25772">
    <property type="entry name" value="HEAT_RRP12_N"/>
    <property type="match status" value="1"/>
</dbReference>
<reference evidence="5" key="1">
    <citation type="submission" date="2020-09" db="EMBL/GenBank/DDBJ databases">
        <title>Genome-Enabled Discovery of Anthraquinone Biosynthesis in Senna tora.</title>
        <authorList>
            <person name="Kang S.-H."/>
            <person name="Pandey R.P."/>
            <person name="Lee C.-M."/>
            <person name="Sim J.-S."/>
            <person name="Jeong J.-T."/>
            <person name="Choi B.-S."/>
            <person name="Jung M."/>
            <person name="Ginzburg D."/>
            <person name="Zhao K."/>
            <person name="Won S.Y."/>
            <person name="Oh T.-J."/>
            <person name="Yu Y."/>
            <person name="Kim N.-H."/>
            <person name="Lee O.R."/>
            <person name="Lee T.-H."/>
            <person name="Bashyal P."/>
            <person name="Kim T.-S."/>
            <person name="Lee W.-H."/>
            <person name="Kawkins C."/>
            <person name="Kim C.-K."/>
            <person name="Kim J.S."/>
            <person name="Ahn B.O."/>
            <person name="Rhee S.Y."/>
            <person name="Sohng J.K."/>
        </authorList>
    </citation>
    <scope>NUCLEOTIDE SEQUENCE</scope>
    <source>
        <tissue evidence="5">Leaf</tissue>
    </source>
</reference>
<dbReference type="SUPFAM" id="SSF48371">
    <property type="entry name" value="ARM repeat"/>
    <property type="match status" value="1"/>
</dbReference>
<evidence type="ECO:0000256" key="1">
    <source>
        <dbReference type="ARBA" id="ARBA00007690"/>
    </source>
</evidence>
<feature type="compositionally biased region" description="Basic residues" evidence="2">
    <location>
        <begin position="1163"/>
        <end position="1173"/>
    </location>
</feature>
<comment type="caution">
    <text evidence="5">The sequence shown here is derived from an EMBL/GenBank/DDBJ whole genome shotgun (WGS) entry which is preliminary data.</text>
</comment>
<protein>
    <submittedName>
        <fullName evidence="5">RRP12-like protein</fullName>
    </submittedName>
</protein>
<organism evidence="5 6">
    <name type="scientific">Senna tora</name>
    <dbReference type="NCBI Taxonomy" id="362788"/>
    <lineage>
        <taxon>Eukaryota</taxon>
        <taxon>Viridiplantae</taxon>
        <taxon>Streptophyta</taxon>
        <taxon>Embryophyta</taxon>
        <taxon>Tracheophyta</taxon>
        <taxon>Spermatophyta</taxon>
        <taxon>Magnoliopsida</taxon>
        <taxon>eudicotyledons</taxon>
        <taxon>Gunneridae</taxon>
        <taxon>Pentapetalae</taxon>
        <taxon>rosids</taxon>
        <taxon>fabids</taxon>
        <taxon>Fabales</taxon>
        <taxon>Fabaceae</taxon>
        <taxon>Caesalpinioideae</taxon>
        <taxon>Cassia clade</taxon>
        <taxon>Senna</taxon>
    </lineage>
</organism>
<keyword evidence="6" id="KW-1185">Reference proteome</keyword>
<dbReference type="PANTHER" id="PTHR48412">
    <property type="entry name" value="ARM REPEAT SUPERFAMILY PROTEIN"/>
    <property type="match status" value="1"/>
</dbReference>
<dbReference type="InterPro" id="IPR057860">
    <property type="entry name" value="HEAT_RRP12_N"/>
</dbReference>
<proteinExistence type="inferred from homology"/>
<evidence type="ECO:0000256" key="2">
    <source>
        <dbReference type="SAM" id="MobiDB-lite"/>
    </source>
</evidence>
<feature type="region of interest" description="Disordered" evidence="2">
    <location>
        <begin position="1034"/>
        <end position="1173"/>
    </location>
</feature>